<organism evidence="2 3">
    <name type="scientific">Perilla frutescens var. hirtella</name>
    <name type="common">Perilla citriodora</name>
    <name type="synonym">Perilla setoyensis</name>
    <dbReference type="NCBI Taxonomy" id="608512"/>
    <lineage>
        <taxon>Eukaryota</taxon>
        <taxon>Viridiplantae</taxon>
        <taxon>Streptophyta</taxon>
        <taxon>Embryophyta</taxon>
        <taxon>Tracheophyta</taxon>
        <taxon>Spermatophyta</taxon>
        <taxon>Magnoliopsida</taxon>
        <taxon>eudicotyledons</taxon>
        <taxon>Gunneridae</taxon>
        <taxon>Pentapetalae</taxon>
        <taxon>asterids</taxon>
        <taxon>lamiids</taxon>
        <taxon>Lamiales</taxon>
        <taxon>Lamiaceae</taxon>
        <taxon>Nepetoideae</taxon>
        <taxon>Elsholtzieae</taxon>
        <taxon>Perilla</taxon>
    </lineage>
</organism>
<dbReference type="EMBL" id="SDAM02000109">
    <property type="protein sequence ID" value="KAH6829323.1"/>
    <property type="molecule type" value="Genomic_DNA"/>
</dbReference>
<proteinExistence type="predicted"/>
<accession>A0AAD4JA29</accession>
<evidence type="ECO:0000313" key="2">
    <source>
        <dbReference type="EMBL" id="KAH6829323.1"/>
    </source>
</evidence>
<name>A0AAD4JA29_PERFH</name>
<protein>
    <submittedName>
        <fullName evidence="2">Uncharacterized protein</fullName>
    </submittedName>
</protein>
<reference evidence="2 3" key="1">
    <citation type="journal article" date="2021" name="Nat. Commun.">
        <title>Incipient diploidization of the medicinal plant Perilla within 10,000 years.</title>
        <authorList>
            <person name="Zhang Y."/>
            <person name="Shen Q."/>
            <person name="Leng L."/>
            <person name="Zhang D."/>
            <person name="Chen S."/>
            <person name="Shi Y."/>
            <person name="Ning Z."/>
            <person name="Chen S."/>
        </authorList>
    </citation>
    <scope>NUCLEOTIDE SEQUENCE [LARGE SCALE GENOMIC DNA]</scope>
    <source>
        <strain evidence="3">cv. PC099</strain>
    </source>
</reference>
<comment type="caution">
    <text evidence="2">The sequence shown here is derived from an EMBL/GenBank/DDBJ whole genome shotgun (WGS) entry which is preliminary data.</text>
</comment>
<evidence type="ECO:0000256" key="1">
    <source>
        <dbReference type="SAM" id="MobiDB-lite"/>
    </source>
</evidence>
<evidence type="ECO:0000313" key="3">
    <source>
        <dbReference type="Proteomes" id="UP001190926"/>
    </source>
</evidence>
<keyword evidence="3" id="KW-1185">Reference proteome</keyword>
<dbReference type="AlphaFoldDB" id="A0AAD4JA29"/>
<sequence length="143" mass="16319">MLFTALKFQVAYPPYKEREPHYNYAPSNEDWEKVKKICPFLEPTDVCEENIEKVKTSLQMLYDEYVEMTKEEAGTDASGEEDGGCNPSSSHGSTSSVVAEFDQIISIVRKNEAVPPSKFELQTYLEEWCKHFLVLWSGGKIIP</sequence>
<dbReference type="Proteomes" id="UP001190926">
    <property type="component" value="Unassembled WGS sequence"/>
</dbReference>
<gene>
    <name evidence="2" type="ORF">C2S53_011547</name>
</gene>
<feature type="region of interest" description="Disordered" evidence="1">
    <location>
        <begin position="71"/>
        <end position="96"/>
    </location>
</feature>